<proteinExistence type="predicted"/>
<evidence type="ECO:0000313" key="1">
    <source>
        <dbReference type="EMBL" id="TDH02001.1"/>
    </source>
</evidence>
<organism evidence="1 2">
    <name type="scientific">Perca flavescens</name>
    <name type="common">American yellow perch</name>
    <name type="synonym">Morone flavescens</name>
    <dbReference type="NCBI Taxonomy" id="8167"/>
    <lineage>
        <taxon>Eukaryota</taxon>
        <taxon>Metazoa</taxon>
        <taxon>Chordata</taxon>
        <taxon>Craniata</taxon>
        <taxon>Vertebrata</taxon>
        <taxon>Euteleostomi</taxon>
        <taxon>Actinopterygii</taxon>
        <taxon>Neopterygii</taxon>
        <taxon>Teleostei</taxon>
        <taxon>Neoteleostei</taxon>
        <taxon>Acanthomorphata</taxon>
        <taxon>Eupercaria</taxon>
        <taxon>Perciformes</taxon>
        <taxon>Percoidei</taxon>
        <taxon>Percidae</taxon>
        <taxon>Percinae</taxon>
        <taxon>Perca</taxon>
    </lineage>
</organism>
<keyword evidence="2" id="KW-1185">Reference proteome</keyword>
<gene>
    <name evidence="1" type="ORF">EPR50_G00168470</name>
</gene>
<accession>A0A484CDQ9</accession>
<dbReference type="EMBL" id="SCKG01000016">
    <property type="protein sequence ID" value="TDH02001.1"/>
    <property type="molecule type" value="Genomic_DNA"/>
</dbReference>
<dbReference type="Proteomes" id="UP000295070">
    <property type="component" value="Chromosome 16"/>
</dbReference>
<dbReference type="AlphaFoldDB" id="A0A484CDQ9"/>
<evidence type="ECO:0000313" key="2">
    <source>
        <dbReference type="Proteomes" id="UP000295070"/>
    </source>
</evidence>
<protein>
    <submittedName>
        <fullName evidence="1">Uncharacterized protein</fullName>
    </submittedName>
</protein>
<sequence length="69" mass="8229">MLACEHDSEAFSCWGDIPPQKKQKRFHQKAKKANEELRWMVAEATQRQRTKRAMWEESKVVLLFARIKP</sequence>
<comment type="caution">
    <text evidence="1">The sequence shown here is derived from an EMBL/GenBank/DDBJ whole genome shotgun (WGS) entry which is preliminary data.</text>
</comment>
<reference evidence="1 2" key="1">
    <citation type="submission" date="2019-01" db="EMBL/GenBank/DDBJ databases">
        <title>A chromosome-scale genome assembly of the yellow perch, Perca flavescens.</title>
        <authorList>
            <person name="Feron R."/>
            <person name="Morvezen R."/>
            <person name="Bestin A."/>
            <person name="Haffray P."/>
            <person name="Klopp C."/>
            <person name="Zahm M."/>
            <person name="Cabau C."/>
            <person name="Roques C."/>
            <person name="Donnadieu C."/>
            <person name="Bouchez O."/>
            <person name="Christie M."/>
            <person name="Larson W."/>
            <person name="Guiguen Y."/>
        </authorList>
    </citation>
    <scope>NUCLEOTIDE SEQUENCE [LARGE SCALE GENOMIC DNA]</scope>
    <source>
        <strain evidence="1">YP-PL-M2</strain>
        <tissue evidence="1">Blood</tissue>
    </source>
</reference>
<name>A0A484CDQ9_PERFV</name>